<keyword evidence="3" id="KW-0238">DNA-binding</keyword>
<dbReference type="Pfam" id="PF03466">
    <property type="entry name" value="LysR_substrate"/>
    <property type="match status" value="1"/>
</dbReference>
<sequence length="293" mass="31382">MIDPGQLAALAAIYRRGSFEAAASQLGVTPPAVSLRLKALEERIGCLLIRRGTPARATPAGLRLIRHFEELSLLEAGLARDLDLEGQGPVTLRLAVNADSLATWVIPALAEVEGVLFDLEIDDQSFSQDWLKRGDVAGAVTSHPGPLQGCETEALGALRYLATASPGFMTRWFASGVTAESLAHAPAITFSDKDRLQSDWLAQVTGRPLAYRTHRLASSQGFVDGALAGLGWGMNPEALVRDHIAAGRLCEVIPGQVLDVPLYWQYTRQAAGILQPLTRAMRRAAAGCLLRVG</sequence>
<dbReference type="Gene3D" id="1.10.10.10">
    <property type="entry name" value="Winged helix-like DNA-binding domain superfamily/Winged helix DNA-binding domain"/>
    <property type="match status" value="1"/>
</dbReference>
<dbReference type="Pfam" id="PF00126">
    <property type="entry name" value="HTH_1"/>
    <property type="match status" value="1"/>
</dbReference>
<dbReference type="NCBIfam" id="TIGR03298">
    <property type="entry name" value="argP"/>
    <property type="match status" value="1"/>
</dbReference>
<dbReference type="InterPro" id="IPR017685">
    <property type="entry name" value="ArgP"/>
</dbReference>
<dbReference type="PANTHER" id="PTHR30579">
    <property type="entry name" value="TRANSCRIPTIONAL REGULATOR"/>
    <property type="match status" value="1"/>
</dbReference>
<keyword evidence="7" id="KW-1185">Reference proteome</keyword>
<dbReference type="OrthoDB" id="3252676at2"/>
<dbReference type="NCBIfam" id="NF002964">
    <property type="entry name" value="PRK03635.1"/>
    <property type="match status" value="1"/>
</dbReference>
<accession>A0A3P3DUV2</accession>
<dbReference type="Proteomes" id="UP000282125">
    <property type="component" value="Unassembled WGS sequence"/>
</dbReference>
<dbReference type="PROSITE" id="PS50931">
    <property type="entry name" value="HTH_LYSR"/>
    <property type="match status" value="1"/>
</dbReference>
<gene>
    <name evidence="6" type="ORF">EG244_03355</name>
</gene>
<evidence type="ECO:0000259" key="5">
    <source>
        <dbReference type="PROSITE" id="PS50931"/>
    </source>
</evidence>
<dbReference type="InterPro" id="IPR050176">
    <property type="entry name" value="LTTR"/>
</dbReference>
<evidence type="ECO:0000256" key="2">
    <source>
        <dbReference type="ARBA" id="ARBA00023015"/>
    </source>
</evidence>
<dbReference type="Gene3D" id="3.40.190.290">
    <property type="match status" value="1"/>
</dbReference>
<evidence type="ECO:0000256" key="4">
    <source>
        <dbReference type="ARBA" id="ARBA00023163"/>
    </source>
</evidence>
<evidence type="ECO:0000256" key="1">
    <source>
        <dbReference type="ARBA" id="ARBA00009437"/>
    </source>
</evidence>
<keyword evidence="2" id="KW-0805">Transcription regulation</keyword>
<name>A0A3P3DUV2_9RHOB</name>
<dbReference type="InterPro" id="IPR036388">
    <property type="entry name" value="WH-like_DNA-bd_sf"/>
</dbReference>
<evidence type="ECO:0000313" key="7">
    <source>
        <dbReference type="Proteomes" id="UP000282125"/>
    </source>
</evidence>
<dbReference type="EMBL" id="RRAZ01000004">
    <property type="protein sequence ID" value="RRH77252.1"/>
    <property type="molecule type" value="Genomic_DNA"/>
</dbReference>
<reference evidence="6 7" key="1">
    <citation type="submission" date="2018-11" db="EMBL/GenBank/DDBJ databases">
        <title>Gemmobacter sp. nov., YIM 102744-1 draft genome.</title>
        <authorList>
            <person name="Li G."/>
            <person name="Jiang Y."/>
        </authorList>
    </citation>
    <scope>NUCLEOTIDE SEQUENCE [LARGE SCALE GENOMIC DNA]</scope>
    <source>
        <strain evidence="6 7">YIM 102744-1</strain>
    </source>
</reference>
<dbReference type="InterPro" id="IPR000847">
    <property type="entry name" value="LysR_HTH_N"/>
</dbReference>
<dbReference type="InterPro" id="IPR005119">
    <property type="entry name" value="LysR_subst-bd"/>
</dbReference>
<organism evidence="6 7">
    <name type="scientific">Falsigemmobacter faecalis</name>
    <dbReference type="NCBI Taxonomy" id="2488730"/>
    <lineage>
        <taxon>Bacteria</taxon>
        <taxon>Pseudomonadati</taxon>
        <taxon>Pseudomonadota</taxon>
        <taxon>Alphaproteobacteria</taxon>
        <taxon>Rhodobacterales</taxon>
        <taxon>Paracoccaceae</taxon>
        <taxon>Falsigemmobacter</taxon>
    </lineage>
</organism>
<dbReference type="SUPFAM" id="SSF46785">
    <property type="entry name" value="Winged helix' DNA-binding domain"/>
    <property type="match status" value="1"/>
</dbReference>
<keyword evidence="4" id="KW-0804">Transcription</keyword>
<protein>
    <submittedName>
        <fullName evidence="6">LysR family transcriptional regulator ArgP</fullName>
    </submittedName>
</protein>
<dbReference type="RefSeq" id="WP_124963607.1">
    <property type="nucleotide sequence ID" value="NZ_RRAZ01000004.1"/>
</dbReference>
<dbReference type="GO" id="GO:0003677">
    <property type="term" value="F:DNA binding"/>
    <property type="evidence" value="ECO:0007669"/>
    <property type="project" value="UniProtKB-KW"/>
</dbReference>
<dbReference type="NCBIfam" id="NF009888">
    <property type="entry name" value="PRK13348.1"/>
    <property type="match status" value="1"/>
</dbReference>
<feature type="domain" description="HTH lysR-type" evidence="5">
    <location>
        <begin position="2"/>
        <end position="58"/>
    </location>
</feature>
<dbReference type="GO" id="GO:0003700">
    <property type="term" value="F:DNA-binding transcription factor activity"/>
    <property type="evidence" value="ECO:0007669"/>
    <property type="project" value="InterPro"/>
</dbReference>
<dbReference type="InterPro" id="IPR036390">
    <property type="entry name" value="WH_DNA-bd_sf"/>
</dbReference>
<evidence type="ECO:0000256" key="3">
    <source>
        <dbReference type="ARBA" id="ARBA00023125"/>
    </source>
</evidence>
<proteinExistence type="inferred from homology"/>
<dbReference type="AlphaFoldDB" id="A0A3P3DUV2"/>
<dbReference type="SUPFAM" id="SSF53850">
    <property type="entry name" value="Periplasmic binding protein-like II"/>
    <property type="match status" value="1"/>
</dbReference>
<comment type="similarity">
    <text evidence="1">Belongs to the LysR transcriptional regulatory family.</text>
</comment>
<dbReference type="PANTHER" id="PTHR30579:SF2">
    <property type="entry name" value="HTH-TYPE TRANSCRIPTIONAL REGULATOR ARGP"/>
    <property type="match status" value="1"/>
</dbReference>
<evidence type="ECO:0000313" key="6">
    <source>
        <dbReference type="EMBL" id="RRH77252.1"/>
    </source>
</evidence>
<comment type="caution">
    <text evidence="6">The sequence shown here is derived from an EMBL/GenBank/DDBJ whole genome shotgun (WGS) entry which is preliminary data.</text>
</comment>